<sequence>MALERGEYQEIKEEDLEPDEWKKLSKFLERVSQLCEKKYLKNYDIDESPPSISENKFKPNGWIGTYPGNVVIKPSRITSSEYQQMKEELTGWLEFLGPPSIEAFLPFFPSEILDLDSLLASYSEMLVNFTEILLAHGLLKEVKPKVRIGEEVRGKPVFKEIMKLKYRDPTKIASQHAEVSFRSLSNFLLSRFHAEVTSGLERISEASEFLKNELRPQLSYHYDFLGSEVPSNLLHKSLEMDFLNPETLDRARRESSPQMQEIVDLWEAFKGKMALELDIREKLDVAIKPMSKVYELWCLKKMCDFLSEVFEKEPEPPTSFPWKFDYGRGKNLYYNKRVHARSRFIKSGFGKYPGRPDLAIEVSDKIIWVGDAKYKPRENIGKEEYMRFLSYLVDYMPASKKSPGFIFHIPSSRGEPASIKIPEIVEPDYQISRVPLTPSNVPKIQDRLTEYFDKLIVR</sequence>
<reference evidence="1 2" key="1">
    <citation type="journal article" date="2016" name="Sci. Rep.">
        <title>Metabolic traits of an uncultured archaeal lineage -MSBL1- from brine pools of the Red Sea.</title>
        <authorList>
            <person name="Mwirichia R."/>
            <person name="Alam I."/>
            <person name="Rashid M."/>
            <person name="Vinu M."/>
            <person name="Ba-Alawi W."/>
            <person name="Anthony Kamau A."/>
            <person name="Kamanda Ngugi D."/>
            <person name="Goker M."/>
            <person name="Klenk H.P."/>
            <person name="Bajic V."/>
            <person name="Stingl U."/>
        </authorList>
    </citation>
    <scope>NUCLEOTIDE SEQUENCE [LARGE SCALE GENOMIC DNA]</scope>
    <source>
        <strain evidence="1">SCGC-AAA261D19</strain>
    </source>
</reference>
<name>A0A133V4Q2_9EURY</name>
<evidence type="ECO:0008006" key="3">
    <source>
        <dbReference type="Google" id="ProtNLM"/>
    </source>
</evidence>
<dbReference type="AlphaFoldDB" id="A0A133V4Q2"/>
<keyword evidence="2" id="KW-1185">Reference proteome</keyword>
<dbReference type="EMBL" id="LHXX01000051">
    <property type="protein sequence ID" value="KXB01428.1"/>
    <property type="molecule type" value="Genomic_DNA"/>
</dbReference>
<protein>
    <recommendedName>
        <fullName evidence="3">DUF2357 domain-containing protein</fullName>
    </recommendedName>
</protein>
<accession>A0A133V4Q2</accession>
<evidence type="ECO:0000313" key="2">
    <source>
        <dbReference type="Proteomes" id="UP000070400"/>
    </source>
</evidence>
<proteinExistence type="predicted"/>
<organism evidence="1 2">
    <name type="scientific">candidate division MSBL1 archaeon SCGC-AAA261D19</name>
    <dbReference type="NCBI Taxonomy" id="1698273"/>
    <lineage>
        <taxon>Archaea</taxon>
        <taxon>Methanobacteriati</taxon>
        <taxon>Methanobacteriota</taxon>
        <taxon>candidate division MSBL1</taxon>
    </lineage>
</organism>
<dbReference type="Proteomes" id="UP000070400">
    <property type="component" value="Unassembled WGS sequence"/>
</dbReference>
<gene>
    <name evidence="1" type="ORF">AKJ43_03390</name>
</gene>
<comment type="caution">
    <text evidence="1">The sequence shown here is derived from an EMBL/GenBank/DDBJ whole genome shotgun (WGS) entry which is preliminary data.</text>
</comment>
<evidence type="ECO:0000313" key="1">
    <source>
        <dbReference type="EMBL" id="KXB01428.1"/>
    </source>
</evidence>